<gene>
    <name evidence="1" type="ORF">EGW08_001097</name>
</gene>
<evidence type="ECO:0000313" key="1">
    <source>
        <dbReference type="EMBL" id="RUS91184.1"/>
    </source>
</evidence>
<comment type="caution">
    <text evidence="1">The sequence shown here is derived from an EMBL/GenBank/DDBJ whole genome shotgun (WGS) entry which is preliminary data.</text>
</comment>
<feature type="non-terminal residue" evidence="1">
    <location>
        <position position="1"/>
    </location>
</feature>
<name>A0A433UBK8_ELYCH</name>
<dbReference type="AlphaFoldDB" id="A0A433UBK8"/>
<reference evidence="1 2" key="1">
    <citation type="submission" date="2019-01" db="EMBL/GenBank/DDBJ databases">
        <title>A draft genome assembly of the solar-powered sea slug Elysia chlorotica.</title>
        <authorList>
            <person name="Cai H."/>
            <person name="Li Q."/>
            <person name="Fang X."/>
            <person name="Li J."/>
            <person name="Curtis N.E."/>
            <person name="Altenburger A."/>
            <person name="Shibata T."/>
            <person name="Feng M."/>
            <person name="Maeda T."/>
            <person name="Schwartz J.A."/>
            <person name="Shigenobu S."/>
            <person name="Lundholm N."/>
            <person name="Nishiyama T."/>
            <person name="Yang H."/>
            <person name="Hasebe M."/>
            <person name="Li S."/>
            <person name="Pierce S.K."/>
            <person name="Wang J."/>
        </authorList>
    </citation>
    <scope>NUCLEOTIDE SEQUENCE [LARGE SCALE GENOMIC DNA]</scope>
    <source>
        <strain evidence="1">EC2010</strain>
        <tissue evidence="1">Whole organism of an adult</tissue>
    </source>
</reference>
<protein>
    <submittedName>
        <fullName evidence="1">Uncharacterized protein</fullName>
    </submittedName>
</protein>
<dbReference type="Proteomes" id="UP000271974">
    <property type="component" value="Unassembled WGS sequence"/>
</dbReference>
<feature type="non-terminal residue" evidence="1">
    <location>
        <position position="104"/>
    </location>
</feature>
<proteinExistence type="predicted"/>
<accession>A0A433UBK8</accession>
<keyword evidence="2" id="KW-1185">Reference proteome</keyword>
<sequence>PDNVCESCEERFASVLDIVFLTQLHHQGADLVEVCSGHNLLMFYLVVEVTGEPIVKDTRLYIAGCLELHGEPVHGLCVSRDVVGKVTHLGDPREPVALDKSEKE</sequence>
<organism evidence="1 2">
    <name type="scientific">Elysia chlorotica</name>
    <name type="common">Eastern emerald elysia</name>
    <name type="synonym">Sea slug</name>
    <dbReference type="NCBI Taxonomy" id="188477"/>
    <lineage>
        <taxon>Eukaryota</taxon>
        <taxon>Metazoa</taxon>
        <taxon>Spiralia</taxon>
        <taxon>Lophotrochozoa</taxon>
        <taxon>Mollusca</taxon>
        <taxon>Gastropoda</taxon>
        <taxon>Heterobranchia</taxon>
        <taxon>Euthyneura</taxon>
        <taxon>Panpulmonata</taxon>
        <taxon>Sacoglossa</taxon>
        <taxon>Placobranchoidea</taxon>
        <taxon>Plakobranchidae</taxon>
        <taxon>Elysia</taxon>
    </lineage>
</organism>
<evidence type="ECO:0000313" key="2">
    <source>
        <dbReference type="Proteomes" id="UP000271974"/>
    </source>
</evidence>
<dbReference type="EMBL" id="RQTK01000017">
    <property type="protein sequence ID" value="RUS91184.1"/>
    <property type="molecule type" value="Genomic_DNA"/>
</dbReference>